<dbReference type="Pfam" id="PF26130">
    <property type="entry name" value="PB1-like"/>
    <property type="match status" value="1"/>
</dbReference>
<evidence type="ECO:0000313" key="3">
    <source>
        <dbReference type="EMBL" id="MED6173001.1"/>
    </source>
</evidence>
<organism evidence="3 4">
    <name type="scientific">Stylosanthes scabra</name>
    <dbReference type="NCBI Taxonomy" id="79078"/>
    <lineage>
        <taxon>Eukaryota</taxon>
        <taxon>Viridiplantae</taxon>
        <taxon>Streptophyta</taxon>
        <taxon>Embryophyta</taxon>
        <taxon>Tracheophyta</taxon>
        <taxon>Spermatophyta</taxon>
        <taxon>Magnoliopsida</taxon>
        <taxon>eudicotyledons</taxon>
        <taxon>Gunneridae</taxon>
        <taxon>Pentapetalae</taxon>
        <taxon>rosids</taxon>
        <taxon>fabids</taxon>
        <taxon>Fabales</taxon>
        <taxon>Fabaceae</taxon>
        <taxon>Papilionoideae</taxon>
        <taxon>50 kb inversion clade</taxon>
        <taxon>dalbergioids sensu lato</taxon>
        <taxon>Dalbergieae</taxon>
        <taxon>Pterocarpus clade</taxon>
        <taxon>Stylosanthes</taxon>
    </lineage>
</organism>
<gene>
    <name evidence="3" type="ORF">PIB30_055286</name>
</gene>
<protein>
    <recommendedName>
        <fullName evidence="2">PB1-like domain-containing protein</fullName>
    </recommendedName>
</protein>
<comment type="caution">
    <text evidence="3">The sequence shown here is derived from an EMBL/GenBank/DDBJ whole genome shotgun (WGS) entry which is preliminary data.</text>
</comment>
<feature type="region of interest" description="Disordered" evidence="1">
    <location>
        <begin position="208"/>
        <end position="284"/>
    </location>
</feature>
<accession>A0ABU6VIA8</accession>
<reference evidence="3 4" key="1">
    <citation type="journal article" date="2023" name="Plants (Basel)">
        <title>Bridging the Gap: Combining Genomics and Transcriptomics Approaches to Understand Stylosanthes scabra, an Orphan Legume from the Brazilian Caatinga.</title>
        <authorList>
            <person name="Ferreira-Neto J.R.C."/>
            <person name="da Silva M.D."/>
            <person name="Binneck E."/>
            <person name="de Melo N.F."/>
            <person name="da Silva R.H."/>
            <person name="de Melo A.L.T.M."/>
            <person name="Pandolfi V."/>
            <person name="Bustamante F.O."/>
            <person name="Brasileiro-Vidal A.C."/>
            <person name="Benko-Iseppon A.M."/>
        </authorList>
    </citation>
    <scope>NUCLEOTIDE SEQUENCE [LARGE SCALE GENOMIC DNA]</scope>
    <source>
        <tissue evidence="3">Leaves</tissue>
    </source>
</reference>
<evidence type="ECO:0000256" key="1">
    <source>
        <dbReference type="SAM" id="MobiDB-lite"/>
    </source>
</evidence>
<keyword evidence="4" id="KW-1185">Reference proteome</keyword>
<dbReference type="InterPro" id="IPR058594">
    <property type="entry name" value="PB1-like_dom_pln"/>
</dbReference>
<evidence type="ECO:0000259" key="2">
    <source>
        <dbReference type="Pfam" id="PF26130"/>
    </source>
</evidence>
<evidence type="ECO:0000313" key="4">
    <source>
        <dbReference type="Proteomes" id="UP001341840"/>
    </source>
</evidence>
<feature type="domain" description="PB1-like" evidence="2">
    <location>
        <begin position="83"/>
        <end position="184"/>
    </location>
</feature>
<dbReference type="EMBL" id="JASCZI010151464">
    <property type="protein sequence ID" value="MED6173001.1"/>
    <property type="molecule type" value="Genomic_DNA"/>
</dbReference>
<proteinExistence type="predicted"/>
<dbReference type="Proteomes" id="UP001341840">
    <property type="component" value="Unassembled WGS sequence"/>
</dbReference>
<feature type="compositionally biased region" description="Basic and acidic residues" evidence="1">
    <location>
        <begin position="258"/>
        <end position="274"/>
    </location>
</feature>
<sequence>MPFRCFAGIEPDRKRRRGLNGLHVCVTVPTSPWERRRCRIEVPNHLHRSLCDRPRRCGVAGVALSRRREQSASLVKMATLFVVPVIHFGGKLTMNERGELVYENGQVAKFDEMDIEQVKFGEIEKLYKSIGFKSYKRLYWLDSNAGDLEVGLNWLVGEAGIHQLCSHVRSRIGESNEFHIYVEHGIDVPHVVPIIDALKENVETINLEELSSSDDGGYESVEDEAYKPPPPGYEGDTESDDVSSEAGKMHGKRQISKKMVEPKGKGVAKDESKKKSSVKKAAGVSMEGVGGSSIFDDDIPNVRPHAGQGRTKFYQSQFEPLDEGIVYEYESEALYTPVSSEEEYINITSLSSMMNMLSVKATSR</sequence>
<name>A0ABU6VIA8_9FABA</name>